<dbReference type="CDD" id="cd11290">
    <property type="entry name" value="gelsolin_S1_like"/>
    <property type="match status" value="1"/>
</dbReference>
<proteinExistence type="inferred from homology"/>
<dbReference type="AlphaFoldDB" id="A0A7S2EY48"/>
<dbReference type="PANTHER" id="PTHR11977">
    <property type="entry name" value="VILLIN"/>
    <property type="match status" value="1"/>
</dbReference>
<dbReference type="PANTHER" id="PTHR11977:SF130">
    <property type="entry name" value="SEVERIN"/>
    <property type="match status" value="1"/>
</dbReference>
<dbReference type="SUPFAM" id="SSF55753">
    <property type="entry name" value="Actin depolymerizing proteins"/>
    <property type="match status" value="3"/>
</dbReference>
<evidence type="ECO:0000256" key="2">
    <source>
        <dbReference type="ARBA" id="ARBA00022467"/>
    </source>
</evidence>
<evidence type="ECO:0000313" key="6">
    <source>
        <dbReference type="EMBL" id="CAD9363263.1"/>
    </source>
</evidence>
<dbReference type="Gene3D" id="3.40.20.10">
    <property type="entry name" value="Severin"/>
    <property type="match status" value="3"/>
</dbReference>
<keyword evidence="2" id="KW-0117">Actin capping</keyword>
<dbReference type="GO" id="GO:0008154">
    <property type="term" value="P:actin polymerization or depolymerization"/>
    <property type="evidence" value="ECO:0007669"/>
    <property type="project" value="TreeGrafter"/>
</dbReference>
<evidence type="ECO:0000256" key="4">
    <source>
        <dbReference type="ARBA" id="ARBA00023203"/>
    </source>
</evidence>
<sequence>MIKAKEYKWQDSNLALFGSETERQVKKESAETEEAWHGTGQKPELRIWRIEKFKVVPVPEDTYGSFFNGDSYIILNVYKENDKLLMDVHFWIGSESTQDEYGTAAYKTVELDTYHDDLPIQHREVMDNESDLFLSYFDKYGGIKILEGGIDSGFTHVGPKEYRPKLLRVEGNIRHQKVREVPLSADSLFSGDAFVLDAGLELYVWQGSGANPGEKLKAGQIADQLKSERGGKPNTTTFAEGGEPSEFWDALGGQGEVHEGAAPHEKPVGEKALWKLSDASGEMVFEDLGKVDRSLLDSDDVFILDTGIEVYCWVGSGASRDESRYAMRYAHKYACEHRPCASITIVPEGREPDYFNEAF</sequence>
<evidence type="ECO:0000259" key="5">
    <source>
        <dbReference type="Pfam" id="PF00626"/>
    </source>
</evidence>
<evidence type="ECO:0000256" key="1">
    <source>
        <dbReference type="ARBA" id="ARBA00008418"/>
    </source>
</evidence>
<feature type="domain" description="Gelsolin-like" evidence="5">
    <location>
        <begin position="291"/>
        <end position="355"/>
    </location>
</feature>
<dbReference type="GO" id="GO:0015629">
    <property type="term" value="C:actin cytoskeleton"/>
    <property type="evidence" value="ECO:0007669"/>
    <property type="project" value="TreeGrafter"/>
</dbReference>
<organism evidence="6">
    <name type="scientific">Stereomyxa ramosa</name>
    <dbReference type="NCBI Taxonomy" id="1078864"/>
    <lineage>
        <taxon>Eukaryota</taxon>
        <taxon>Amoebozoa</taxon>
        <taxon>Amoebozoa incertae sedis</taxon>
        <taxon>Stereomyxa</taxon>
    </lineage>
</organism>
<feature type="domain" description="Gelsolin-like" evidence="5">
    <location>
        <begin position="53"/>
        <end position="134"/>
    </location>
</feature>
<evidence type="ECO:0000256" key="3">
    <source>
        <dbReference type="ARBA" id="ARBA00022737"/>
    </source>
</evidence>
<reference evidence="6" key="1">
    <citation type="submission" date="2021-01" db="EMBL/GenBank/DDBJ databases">
        <authorList>
            <person name="Corre E."/>
            <person name="Pelletier E."/>
            <person name="Niang G."/>
            <person name="Scheremetjew M."/>
            <person name="Finn R."/>
            <person name="Kale V."/>
            <person name="Holt S."/>
            <person name="Cochrane G."/>
            <person name="Meng A."/>
            <person name="Brown T."/>
            <person name="Cohen L."/>
        </authorList>
    </citation>
    <scope>NUCLEOTIDE SEQUENCE</scope>
    <source>
        <strain evidence="6">Chinc5</strain>
    </source>
</reference>
<gene>
    <name evidence="6" type="ORF">SRAM0439_LOCUS357</name>
</gene>
<name>A0A7S2EY48_9EUKA</name>
<comment type="similarity">
    <text evidence="1">Belongs to the villin/gelsolin family.</text>
</comment>
<keyword evidence="4" id="KW-0009">Actin-binding</keyword>
<dbReference type="SMART" id="SM00262">
    <property type="entry name" value="GEL"/>
    <property type="match status" value="3"/>
</dbReference>
<accession>A0A7S2EY48</accession>
<keyword evidence="3" id="KW-0677">Repeat</keyword>
<dbReference type="GO" id="GO:0005737">
    <property type="term" value="C:cytoplasm"/>
    <property type="evidence" value="ECO:0007669"/>
    <property type="project" value="TreeGrafter"/>
</dbReference>
<dbReference type="GO" id="GO:0051015">
    <property type="term" value="F:actin filament binding"/>
    <property type="evidence" value="ECO:0007669"/>
    <property type="project" value="InterPro"/>
</dbReference>
<protein>
    <recommendedName>
        <fullName evidence="5">Gelsolin-like domain-containing protein</fullName>
    </recommendedName>
</protein>
<dbReference type="GO" id="GO:0051693">
    <property type="term" value="P:actin filament capping"/>
    <property type="evidence" value="ECO:0007669"/>
    <property type="project" value="UniProtKB-KW"/>
</dbReference>
<dbReference type="FunFam" id="3.40.20.10:FF:000043">
    <property type="entry name" value="macrophage-capping protein-like isoform X2"/>
    <property type="match status" value="1"/>
</dbReference>
<dbReference type="PRINTS" id="PR00597">
    <property type="entry name" value="GELSOLIN"/>
</dbReference>
<dbReference type="Pfam" id="PF00626">
    <property type="entry name" value="Gelsolin"/>
    <property type="match status" value="3"/>
</dbReference>
<feature type="domain" description="Gelsolin-like" evidence="5">
    <location>
        <begin position="176"/>
        <end position="248"/>
    </location>
</feature>
<dbReference type="InterPro" id="IPR007123">
    <property type="entry name" value="Gelsolin-like_dom"/>
</dbReference>
<dbReference type="EMBL" id="HBGP01000715">
    <property type="protein sequence ID" value="CAD9363263.1"/>
    <property type="molecule type" value="Transcribed_RNA"/>
</dbReference>
<dbReference type="InterPro" id="IPR007122">
    <property type="entry name" value="Villin/Gelsolin"/>
</dbReference>
<dbReference type="InterPro" id="IPR029006">
    <property type="entry name" value="ADF-H/Gelsolin-like_dom_sf"/>
</dbReference>